<comment type="caution">
    <text evidence="3">The sequence shown here is derived from an EMBL/GenBank/DDBJ whole genome shotgun (WGS) entry which is preliminary data.</text>
</comment>
<evidence type="ECO:0000313" key="4">
    <source>
        <dbReference type="Proteomes" id="UP000274117"/>
    </source>
</evidence>
<keyword evidence="1" id="KW-0732">Signal</keyword>
<dbReference type="Proteomes" id="UP000274117">
    <property type="component" value="Unassembled WGS sequence"/>
</dbReference>
<proteinExistence type="predicted"/>
<sequence length="124" mass="14216">MRKYLFLVSCLFLVFLAACQAEKSQEVNLEQYKTDYVGDNSKVSQLAALQDYPEGYTYDHIEIQSDKEPYQLTVFLKVDKASDKEAEELQSNSQSLFDLIGNLEQVAFVDATSQEEIAHFTRKD</sequence>
<dbReference type="Pfam" id="PF16107">
    <property type="entry name" value="DUF4825"/>
    <property type="match status" value="1"/>
</dbReference>
<organism evidence="3 4">
    <name type="scientific">Streptococcus suis</name>
    <dbReference type="NCBI Taxonomy" id="1307"/>
    <lineage>
        <taxon>Bacteria</taxon>
        <taxon>Bacillati</taxon>
        <taxon>Bacillota</taxon>
        <taxon>Bacilli</taxon>
        <taxon>Lactobacillales</taxon>
        <taxon>Streptococcaceae</taxon>
        <taxon>Streptococcus</taxon>
    </lineage>
</organism>
<evidence type="ECO:0000313" key="3">
    <source>
        <dbReference type="EMBL" id="RRR54720.1"/>
    </source>
</evidence>
<feature type="signal peptide" evidence="1">
    <location>
        <begin position="1"/>
        <end position="20"/>
    </location>
</feature>
<dbReference type="EMBL" id="RSDO01000003">
    <property type="protein sequence ID" value="RRR54720.1"/>
    <property type="molecule type" value="Genomic_DNA"/>
</dbReference>
<reference evidence="3 4" key="2">
    <citation type="submission" date="2018-12" db="EMBL/GenBank/DDBJ databases">
        <title>Whole-genome sequences of fifteen clinical Streptococcus suis strains isolated from pigs between 2006 and 2018.</title>
        <authorList>
            <person name="Stevens M.J.A."/>
            <person name="Cernela N."/>
            <person name="Spoerry Serrano N."/>
            <person name="Schmitt S."/>
            <person name="Schrenzel J."/>
            <person name="Stephan R."/>
        </authorList>
    </citation>
    <scope>NUCLEOTIDE SEQUENCE [LARGE SCALE GENOMIC DNA]</scope>
    <source>
        <strain evidence="3 4">PP422</strain>
    </source>
</reference>
<evidence type="ECO:0000259" key="2">
    <source>
        <dbReference type="Pfam" id="PF16107"/>
    </source>
</evidence>
<feature type="chain" id="PRO_5038442852" evidence="1">
    <location>
        <begin position="21"/>
        <end position="124"/>
    </location>
</feature>
<evidence type="ECO:0000256" key="1">
    <source>
        <dbReference type="SAM" id="SignalP"/>
    </source>
</evidence>
<dbReference type="PROSITE" id="PS51257">
    <property type="entry name" value="PROKAR_LIPOPROTEIN"/>
    <property type="match status" value="1"/>
</dbReference>
<accession>A0A426THX1</accession>
<dbReference type="InterPro" id="IPR032250">
    <property type="entry name" value="DUF4825"/>
</dbReference>
<protein>
    <submittedName>
        <fullName evidence="3">DUF4825 domain-containing protein</fullName>
    </submittedName>
</protein>
<gene>
    <name evidence="3" type="ORF">EI998_02435</name>
</gene>
<name>A0A426THX1_STRSU</name>
<reference evidence="3 4" key="1">
    <citation type="submission" date="2018-11" db="EMBL/GenBank/DDBJ databases">
        <authorList>
            <person name="Stevens M.J."/>
            <person name="Cernela N."/>
            <person name="Spoerry Serrano N."/>
            <person name="Schmitt S."/>
            <person name="Schrenzel J."/>
            <person name="Stephan R."/>
        </authorList>
    </citation>
    <scope>NUCLEOTIDE SEQUENCE [LARGE SCALE GENOMIC DNA]</scope>
    <source>
        <strain evidence="3 4">PP422</strain>
    </source>
</reference>
<feature type="domain" description="DUF4825" evidence="2">
    <location>
        <begin position="30"/>
        <end position="117"/>
    </location>
</feature>
<dbReference type="AlphaFoldDB" id="A0A426THX1"/>